<dbReference type="InterPro" id="IPR002088">
    <property type="entry name" value="Prenyl_trans_a"/>
</dbReference>
<evidence type="ECO:0000256" key="11">
    <source>
        <dbReference type="ARBA" id="ARBA00042436"/>
    </source>
</evidence>
<accession>A0A9P1GU53</accession>
<protein>
    <recommendedName>
        <fullName evidence="9">Protein farnesyltransferase/geranylgeranyltransferase type-1 subunit alpha</fullName>
        <ecNumber evidence="4">2.5.1.58</ecNumber>
        <ecNumber evidence="3">2.5.1.59</ecNumber>
    </recommendedName>
    <alternativeName>
        <fullName evidence="12">CAAX farnesyltransferase subunit alpha</fullName>
    </alternativeName>
    <alternativeName>
        <fullName evidence="11">FTase-alpha</fullName>
    </alternativeName>
    <alternativeName>
        <fullName evidence="10">Ras proteins prenyltransferase subunit alpha</fullName>
    </alternativeName>
    <alternativeName>
        <fullName evidence="13">Type I protein geranyl-geranyltransferase subunit alpha</fullName>
    </alternativeName>
</protein>
<dbReference type="GO" id="GO:0004662">
    <property type="term" value="F:CAAX-protein geranylgeranyltransferase activity"/>
    <property type="evidence" value="ECO:0007669"/>
    <property type="project" value="UniProtKB-EC"/>
</dbReference>
<evidence type="ECO:0000256" key="13">
    <source>
        <dbReference type="ARBA" id="ARBA00043219"/>
    </source>
</evidence>
<keyword evidence="7" id="KW-0677">Repeat</keyword>
<sequence>MPPKSRTAVSKAKNPEPALESEPASVKELSQSRYYQTNPATKRFEADGLEALTPAERQTWANAQLLPRVAGKQTLLPAKVEREYWKQVAKDSLPIRPLRRDYEWGTDKTGRNLGDYAPRDLEARRRAQDRLAALTIEHEGFLAKRDLQARGARNRKGIAYEVTEEDIDEEKRRRAEMARLNKDLYNDRGSAYSTDPEWDDVVPIPAVEPEGALAAIAYPDDYAEAMSYLRAVMAAEESSPRCLRLTDHIISMNPAHYTVWLYRFKIISTLNLPVPDEIEWLNEVAFAHLKNYQIWHHRQLLMDHHYPQIEGDAEAVKALGRSELQFIATMLAEDTKNYHVWSYRQYLVRKLNLFGLHELLATQNLIEDDVRNNSAWSHRFLVVFSDPAASTPGSHATEHDAAVPANIVDREIGYAKTKIHLAPQNQAAWNYLRGVLAKGGRRMVEVKAFSEEFVEHLGAEDGAAAGDEVVKSSHALDCLAEAYLEEGNKEQAKLCLERLAVKWDPIRAGYWKYRQQLVEVA</sequence>
<organism evidence="16 17">
    <name type="scientific">Parascedosporium putredinis</name>
    <dbReference type="NCBI Taxonomy" id="1442378"/>
    <lineage>
        <taxon>Eukaryota</taxon>
        <taxon>Fungi</taxon>
        <taxon>Dikarya</taxon>
        <taxon>Ascomycota</taxon>
        <taxon>Pezizomycotina</taxon>
        <taxon>Sordariomycetes</taxon>
        <taxon>Hypocreomycetidae</taxon>
        <taxon>Microascales</taxon>
        <taxon>Microascaceae</taxon>
        <taxon>Parascedosporium</taxon>
    </lineage>
</organism>
<dbReference type="PANTHER" id="PTHR11129">
    <property type="entry name" value="PROTEIN FARNESYLTRANSFERASE ALPHA SUBUNIT/RAB GERANYLGERANYL TRANSFERASE ALPHA SUBUNIT"/>
    <property type="match status" value="1"/>
</dbReference>
<comment type="cofactor">
    <cofactor evidence="1">
        <name>Mg(2+)</name>
        <dbReference type="ChEBI" id="CHEBI:18420"/>
    </cofactor>
</comment>
<evidence type="ECO:0000256" key="7">
    <source>
        <dbReference type="ARBA" id="ARBA00022737"/>
    </source>
</evidence>
<dbReference type="OrthoDB" id="272289at2759"/>
<evidence type="ECO:0000256" key="10">
    <source>
        <dbReference type="ARBA" id="ARBA00041392"/>
    </source>
</evidence>
<proteinExistence type="inferred from homology"/>
<evidence type="ECO:0000256" key="15">
    <source>
        <dbReference type="SAM" id="MobiDB-lite"/>
    </source>
</evidence>
<keyword evidence="17" id="KW-1185">Reference proteome</keyword>
<evidence type="ECO:0000256" key="5">
    <source>
        <dbReference type="ARBA" id="ARBA00022602"/>
    </source>
</evidence>
<comment type="caution">
    <text evidence="16">The sequence shown here is derived from an EMBL/GenBank/DDBJ whole genome shotgun (WGS) entry which is preliminary data.</text>
</comment>
<reference evidence="16" key="1">
    <citation type="submission" date="2022-11" db="EMBL/GenBank/DDBJ databases">
        <authorList>
            <person name="Scott C."/>
            <person name="Bruce N."/>
        </authorList>
    </citation>
    <scope>NUCLEOTIDE SEQUENCE</scope>
</reference>
<dbReference type="SUPFAM" id="SSF48439">
    <property type="entry name" value="Protein prenylyltransferase"/>
    <property type="match status" value="1"/>
</dbReference>
<evidence type="ECO:0000256" key="6">
    <source>
        <dbReference type="ARBA" id="ARBA00022679"/>
    </source>
</evidence>
<dbReference type="Pfam" id="PF01239">
    <property type="entry name" value="PPTA"/>
    <property type="match status" value="5"/>
</dbReference>
<evidence type="ECO:0000256" key="1">
    <source>
        <dbReference type="ARBA" id="ARBA00001946"/>
    </source>
</evidence>
<evidence type="ECO:0000256" key="3">
    <source>
        <dbReference type="ARBA" id="ARBA00012700"/>
    </source>
</evidence>
<evidence type="ECO:0000313" key="17">
    <source>
        <dbReference type="Proteomes" id="UP000838763"/>
    </source>
</evidence>
<dbReference type="Proteomes" id="UP000838763">
    <property type="component" value="Unassembled WGS sequence"/>
</dbReference>
<feature type="coiled-coil region" evidence="14">
    <location>
        <begin position="160"/>
        <end position="187"/>
    </location>
</feature>
<dbReference type="EC" id="2.5.1.58" evidence="4"/>
<dbReference type="GO" id="GO:0005953">
    <property type="term" value="C:CAAX-protein geranylgeranyltransferase complex"/>
    <property type="evidence" value="ECO:0007669"/>
    <property type="project" value="TreeGrafter"/>
</dbReference>
<dbReference type="GO" id="GO:0005965">
    <property type="term" value="C:protein farnesyltransferase complex"/>
    <property type="evidence" value="ECO:0007669"/>
    <property type="project" value="TreeGrafter"/>
</dbReference>
<evidence type="ECO:0000256" key="9">
    <source>
        <dbReference type="ARBA" id="ARBA00040965"/>
    </source>
</evidence>
<evidence type="ECO:0000256" key="8">
    <source>
        <dbReference type="ARBA" id="ARBA00022842"/>
    </source>
</evidence>
<dbReference type="PROSITE" id="PS51147">
    <property type="entry name" value="PFTA"/>
    <property type="match status" value="5"/>
</dbReference>
<dbReference type="EC" id="2.5.1.59" evidence="3"/>
<keyword evidence="14" id="KW-0175">Coiled coil</keyword>
<dbReference type="AlphaFoldDB" id="A0A9P1GU53"/>
<dbReference type="PANTHER" id="PTHR11129:SF1">
    <property type="entry name" value="PROTEIN FARNESYLTRANSFERASE_GERANYLGERANYLTRANSFERASE TYPE-1 SUBUNIT ALPHA"/>
    <property type="match status" value="1"/>
</dbReference>
<dbReference type="GO" id="GO:0004660">
    <property type="term" value="F:protein farnesyltransferase activity"/>
    <property type="evidence" value="ECO:0007669"/>
    <property type="project" value="UniProtKB-EC"/>
</dbReference>
<evidence type="ECO:0000256" key="4">
    <source>
        <dbReference type="ARBA" id="ARBA00012702"/>
    </source>
</evidence>
<keyword evidence="5" id="KW-0637">Prenyltransferase</keyword>
<keyword evidence="6" id="KW-0808">Transferase</keyword>
<evidence type="ECO:0000256" key="12">
    <source>
        <dbReference type="ARBA" id="ARBA00043086"/>
    </source>
</evidence>
<evidence type="ECO:0000256" key="14">
    <source>
        <dbReference type="SAM" id="Coils"/>
    </source>
</evidence>
<comment type="similarity">
    <text evidence="2">Belongs to the protein prenyltransferase subunit alpha family.</text>
</comment>
<dbReference type="Gene3D" id="1.25.40.120">
    <property type="entry name" value="Protein prenylyltransferase"/>
    <property type="match status" value="1"/>
</dbReference>
<evidence type="ECO:0000256" key="2">
    <source>
        <dbReference type="ARBA" id="ARBA00006734"/>
    </source>
</evidence>
<dbReference type="EMBL" id="CALLCH030000001">
    <property type="protein sequence ID" value="CAI4210300.1"/>
    <property type="molecule type" value="Genomic_DNA"/>
</dbReference>
<name>A0A9P1GU53_9PEZI</name>
<gene>
    <name evidence="16" type="ORF">PPNO1_LOCUS106</name>
</gene>
<evidence type="ECO:0000313" key="16">
    <source>
        <dbReference type="EMBL" id="CAI4210300.1"/>
    </source>
</evidence>
<feature type="region of interest" description="Disordered" evidence="15">
    <location>
        <begin position="1"/>
        <end position="31"/>
    </location>
</feature>
<keyword evidence="8" id="KW-0460">Magnesium</keyword>